<evidence type="ECO:0000313" key="13">
    <source>
        <dbReference type="Proteomes" id="UP000388235"/>
    </source>
</evidence>
<feature type="transmembrane region" description="Helical" evidence="9">
    <location>
        <begin position="140"/>
        <end position="158"/>
    </location>
</feature>
<dbReference type="InterPro" id="IPR011527">
    <property type="entry name" value="ABC1_TM_dom"/>
</dbReference>
<dbReference type="GO" id="GO:0016887">
    <property type="term" value="F:ATP hydrolysis activity"/>
    <property type="evidence" value="ECO:0007669"/>
    <property type="project" value="InterPro"/>
</dbReference>
<dbReference type="Gene3D" id="1.20.1560.10">
    <property type="entry name" value="ABC transporter type 1, transmembrane domain"/>
    <property type="match status" value="1"/>
</dbReference>
<dbReference type="SMART" id="SM00382">
    <property type="entry name" value="AAA"/>
    <property type="match status" value="1"/>
</dbReference>
<evidence type="ECO:0000256" key="1">
    <source>
        <dbReference type="ARBA" id="ARBA00004651"/>
    </source>
</evidence>
<dbReference type="InterPro" id="IPR039421">
    <property type="entry name" value="Type_1_exporter"/>
</dbReference>
<evidence type="ECO:0000256" key="4">
    <source>
        <dbReference type="ARBA" id="ARBA00022692"/>
    </source>
</evidence>
<dbReference type="KEGG" id="llp:GH975_04260"/>
<dbReference type="GO" id="GO:0005524">
    <property type="term" value="F:ATP binding"/>
    <property type="evidence" value="ECO:0007669"/>
    <property type="project" value="UniProtKB-KW"/>
</dbReference>
<evidence type="ECO:0000256" key="6">
    <source>
        <dbReference type="ARBA" id="ARBA00022840"/>
    </source>
</evidence>
<keyword evidence="8 9" id="KW-0472">Membrane</keyword>
<comment type="subcellular location">
    <subcellularLocation>
        <location evidence="1">Cell membrane</location>
        <topology evidence="1">Multi-pass membrane protein</topology>
    </subcellularLocation>
</comment>
<dbReference type="RefSeq" id="WP_153713332.1">
    <property type="nucleotide sequence ID" value="NZ_CP045871.1"/>
</dbReference>
<dbReference type="InterPro" id="IPR036640">
    <property type="entry name" value="ABC1_TM_sf"/>
</dbReference>
<evidence type="ECO:0000256" key="2">
    <source>
        <dbReference type="ARBA" id="ARBA00022448"/>
    </source>
</evidence>
<dbReference type="AlphaFoldDB" id="A0A5Q2Q7B6"/>
<keyword evidence="4 9" id="KW-0812">Transmembrane</keyword>
<evidence type="ECO:0000256" key="9">
    <source>
        <dbReference type="SAM" id="Phobius"/>
    </source>
</evidence>
<evidence type="ECO:0000259" key="11">
    <source>
        <dbReference type="PROSITE" id="PS50929"/>
    </source>
</evidence>
<reference evidence="12 13" key="1">
    <citation type="submission" date="2019-11" db="EMBL/GenBank/DDBJ databases">
        <authorList>
            <person name="Khan S.A."/>
            <person name="Jeon C.O."/>
            <person name="Chun B.H."/>
        </authorList>
    </citation>
    <scope>NUCLEOTIDE SEQUENCE [LARGE SCALE GENOMIC DNA]</scope>
    <source>
        <strain evidence="12 13">IMCC 1097</strain>
    </source>
</reference>
<evidence type="ECO:0000256" key="8">
    <source>
        <dbReference type="ARBA" id="ARBA00023136"/>
    </source>
</evidence>
<evidence type="ECO:0000256" key="7">
    <source>
        <dbReference type="ARBA" id="ARBA00022989"/>
    </source>
</evidence>
<dbReference type="Proteomes" id="UP000388235">
    <property type="component" value="Chromosome"/>
</dbReference>
<dbReference type="Pfam" id="PF00005">
    <property type="entry name" value="ABC_tran"/>
    <property type="match status" value="1"/>
</dbReference>
<feature type="transmembrane region" description="Helical" evidence="9">
    <location>
        <begin position="21"/>
        <end position="40"/>
    </location>
</feature>
<keyword evidence="3" id="KW-1003">Cell membrane</keyword>
<evidence type="ECO:0000256" key="3">
    <source>
        <dbReference type="ARBA" id="ARBA00022475"/>
    </source>
</evidence>
<dbReference type="InterPro" id="IPR017871">
    <property type="entry name" value="ABC_transporter-like_CS"/>
</dbReference>
<dbReference type="Pfam" id="PF00664">
    <property type="entry name" value="ABC_membrane"/>
    <property type="match status" value="1"/>
</dbReference>
<dbReference type="PROSITE" id="PS50929">
    <property type="entry name" value="ABC_TM1F"/>
    <property type="match status" value="1"/>
</dbReference>
<feature type="transmembrane region" description="Helical" evidence="9">
    <location>
        <begin position="164"/>
        <end position="184"/>
    </location>
</feature>
<dbReference type="InterPro" id="IPR003439">
    <property type="entry name" value="ABC_transporter-like_ATP-bd"/>
</dbReference>
<feature type="transmembrane region" description="Helical" evidence="9">
    <location>
        <begin position="244"/>
        <end position="264"/>
    </location>
</feature>
<dbReference type="InterPro" id="IPR027417">
    <property type="entry name" value="P-loop_NTPase"/>
</dbReference>
<keyword evidence="13" id="KW-1185">Reference proteome</keyword>
<sequence>MKQTDWQLYKRLLARALQRPFIFGLGIFGFVIYAASGAALADVMRILVDAVEAQDPVERIRLPLMMVLIFFVRGCGTFLGTYFLEVVARNLIHGFRVDLFSKYLRLPVQSLDQSGQGALVSRITFNVDQVTQAATTAVTVMVREGFFVIGLLGYMLWINWQLTLVFIAVAPLIGVVVGVAGRAFRRQSERIQSSMGDLTQQVGEVVEGSRVLRVFGAQDMAVDKFADASDHNRIQNLKLAATKAFSVPFIQLLVSVSLAGLVWLALGESFLGSTSTGTFVAFISAASMMAKPLRQLSEISAVLQRGLAAAGDLFELLDQDDEPNAGVAVPGEFSTLALRGVGFSYPGATGPALSDIDLCLRPGRVVALAGPSGSGKTTVAALVSRFYPASTGTIELNGQDIQSFDLAAYRQQLAWVGQQVVVFDGTLRENLCLGLDLSDDELWSALELAQAKAFAEGLQGGLDAKLGSDGTQLSGGQRQRLAIARALLVQAPVLILDEATSALDNLSERAFQDALQTLARDRAVLVIAHRLSTIRDADEIVVMSDGRIVERGTHTDLMKQGSLYANLHQADLG</sequence>
<dbReference type="EMBL" id="CP045871">
    <property type="protein sequence ID" value="QGG79828.1"/>
    <property type="molecule type" value="Genomic_DNA"/>
</dbReference>
<dbReference type="PANTHER" id="PTHR24221">
    <property type="entry name" value="ATP-BINDING CASSETTE SUB-FAMILY B"/>
    <property type="match status" value="1"/>
</dbReference>
<dbReference type="GO" id="GO:0140359">
    <property type="term" value="F:ABC-type transporter activity"/>
    <property type="evidence" value="ECO:0007669"/>
    <property type="project" value="InterPro"/>
</dbReference>
<organism evidence="12 13">
    <name type="scientific">Litorivicinus lipolyticus</name>
    <dbReference type="NCBI Taxonomy" id="418701"/>
    <lineage>
        <taxon>Bacteria</taxon>
        <taxon>Pseudomonadati</taxon>
        <taxon>Pseudomonadota</taxon>
        <taxon>Gammaproteobacteria</taxon>
        <taxon>Oceanospirillales</taxon>
        <taxon>Litorivicinaceae</taxon>
        <taxon>Litorivicinus</taxon>
    </lineage>
</organism>
<dbReference type="FunFam" id="3.40.50.300:FF:000221">
    <property type="entry name" value="Multidrug ABC transporter ATP-binding protein"/>
    <property type="match status" value="1"/>
</dbReference>
<feature type="domain" description="ABC transporter" evidence="10">
    <location>
        <begin position="336"/>
        <end position="570"/>
    </location>
</feature>
<evidence type="ECO:0000256" key="5">
    <source>
        <dbReference type="ARBA" id="ARBA00022741"/>
    </source>
</evidence>
<evidence type="ECO:0000259" key="10">
    <source>
        <dbReference type="PROSITE" id="PS50893"/>
    </source>
</evidence>
<gene>
    <name evidence="12" type="ORF">GH975_04260</name>
</gene>
<dbReference type="GO" id="GO:0034040">
    <property type="term" value="F:ATPase-coupled lipid transmembrane transporter activity"/>
    <property type="evidence" value="ECO:0007669"/>
    <property type="project" value="TreeGrafter"/>
</dbReference>
<protein>
    <submittedName>
        <fullName evidence="12">ATP-binding cassette domain-containing protein</fullName>
    </submittedName>
</protein>
<name>A0A5Q2Q7B6_9GAMM</name>
<dbReference type="PROSITE" id="PS50893">
    <property type="entry name" value="ABC_TRANSPORTER_2"/>
    <property type="match status" value="1"/>
</dbReference>
<dbReference type="SUPFAM" id="SSF90123">
    <property type="entry name" value="ABC transporter transmembrane region"/>
    <property type="match status" value="1"/>
</dbReference>
<accession>A0A5Q2Q7B6</accession>
<dbReference type="CDD" id="cd18552">
    <property type="entry name" value="ABC_6TM_MsbA_like"/>
    <property type="match status" value="1"/>
</dbReference>
<keyword evidence="7 9" id="KW-1133">Transmembrane helix</keyword>
<keyword evidence="6 12" id="KW-0067">ATP-binding</keyword>
<dbReference type="PROSITE" id="PS00211">
    <property type="entry name" value="ABC_TRANSPORTER_1"/>
    <property type="match status" value="1"/>
</dbReference>
<dbReference type="OrthoDB" id="9806127at2"/>
<feature type="domain" description="ABC transmembrane type-1" evidence="11">
    <location>
        <begin position="25"/>
        <end position="305"/>
    </location>
</feature>
<feature type="transmembrane region" description="Helical" evidence="9">
    <location>
        <begin position="60"/>
        <end position="84"/>
    </location>
</feature>
<dbReference type="InterPro" id="IPR003593">
    <property type="entry name" value="AAA+_ATPase"/>
</dbReference>
<dbReference type="Gene3D" id="3.40.50.300">
    <property type="entry name" value="P-loop containing nucleotide triphosphate hydrolases"/>
    <property type="match status" value="1"/>
</dbReference>
<evidence type="ECO:0000313" key="12">
    <source>
        <dbReference type="EMBL" id="QGG79828.1"/>
    </source>
</evidence>
<dbReference type="GO" id="GO:0005886">
    <property type="term" value="C:plasma membrane"/>
    <property type="evidence" value="ECO:0007669"/>
    <property type="project" value="UniProtKB-SubCell"/>
</dbReference>
<keyword evidence="5" id="KW-0547">Nucleotide-binding</keyword>
<dbReference type="SUPFAM" id="SSF52540">
    <property type="entry name" value="P-loop containing nucleoside triphosphate hydrolases"/>
    <property type="match status" value="1"/>
</dbReference>
<keyword evidence="2" id="KW-0813">Transport</keyword>
<dbReference type="PANTHER" id="PTHR24221:SF632">
    <property type="entry name" value="ATP-DEPENDENT LIPID A-CORE FLIPPASE"/>
    <property type="match status" value="1"/>
</dbReference>
<proteinExistence type="predicted"/>